<dbReference type="AlphaFoldDB" id="A0A9D1NF13"/>
<feature type="transmembrane region" description="Helical" evidence="1">
    <location>
        <begin position="31"/>
        <end position="51"/>
    </location>
</feature>
<dbReference type="EMBL" id="DVOJ01000009">
    <property type="protein sequence ID" value="HIV01417.1"/>
    <property type="molecule type" value="Genomic_DNA"/>
</dbReference>
<organism evidence="2 3">
    <name type="scientific">Candidatus Caccopulliclostridium gallistercoris</name>
    <dbReference type="NCBI Taxonomy" id="2840719"/>
    <lineage>
        <taxon>Bacteria</taxon>
        <taxon>Bacillati</taxon>
        <taxon>Bacillota</taxon>
        <taxon>Clostridia</taxon>
        <taxon>Candidatus Caccopulliclostridium</taxon>
    </lineage>
</organism>
<feature type="transmembrane region" description="Helical" evidence="1">
    <location>
        <begin position="6"/>
        <end position="24"/>
    </location>
</feature>
<dbReference type="Gene3D" id="1.10.1760.20">
    <property type="match status" value="1"/>
</dbReference>
<gene>
    <name evidence="2" type="ORF">IAA62_02555</name>
</gene>
<keyword evidence="1" id="KW-0812">Transmembrane</keyword>
<reference evidence="2" key="2">
    <citation type="journal article" date="2021" name="PeerJ">
        <title>Extensive microbial diversity within the chicken gut microbiome revealed by metagenomics and culture.</title>
        <authorList>
            <person name="Gilroy R."/>
            <person name="Ravi A."/>
            <person name="Getino M."/>
            <person name="Pursley I."/>
            <person name="Horton D.L."/>
            <person name="Alikhan N.F."/>
            <person name="Baker D."/>
            <person name="Gharbi K."/>
            <person name="Hall N."/>
            <person name="Watson M."/>
            <person name="Adriaenssens E.M."/>
            <person name="Foster-Nyarko E."/>
            <person name="Jarju S."/>
            <person name="Secka A."/>
            <person name="Antonio M."/>
            <person name="Oren A."/>
            <person name="Chaudhuri R.R."/>
            <person name="La Ragione R."/>
            <person name="Hildebrand F."/>
            <person name="Pallen M.J."/>
        </authorList>
    </citation>
    <scope>NUCLEOTIDE SEQUENCE</scope>
    <source>
        <strain evidence="2">CHK186-9395</strain>
    </source>
</reference>
<dbReference type="InterPro" id="IPR009825">
    <property type="entry name" value="ECF_substrate-spec-like"/>
</dbReference>
<proteinExistence type="predicted"/>
<evidence type="ECO:0000313" key="2">
    <source>
        <dbReference type="EMBL" id="HIV01417.1"/>
    </source>
</evidence>
<dbReference type="Proteomes" id="UP000886861">
    <property type="component" value="Unassembled WGS sequence"/>
</dbReference>
<accession>A0A9D1NF13</accession>
<feature type="transmembrane region" description="Helical" evidence="1">
    <location>
        <begin position="102"/>
        <end position="126"/>
    </location>
</feature>
<feature type="transmembrane region" description="Helical" evidence="1">
    <location>
        <begin position="146"/>
        <end position="163"/>
    </location>
</feature>
<dbReference type="GO" id="GO:0016020">
    <property type="term" value="C:membrane"/>
    <property type="evidence" value="ECO:0007669"/>
    <property type="project" value="InterPro"/>
</dbReference>
<dbReference type="NCBIfam" id="TIGR04518">
    <property type="entry name" value="ECF_S_folT_fam"/>
    <property type="match status" value="1"/>
</dbReference>
<sequence length="184" mass="20826">MSKLKKLILAGLLLATTIVLNRFLSIKTPILVISFSYIPIMLSAIMLGPWYTMLIAGFADLIGALLFPFGAYFVGYTISAVISGLIYGLFLYRKKEFSNKSFILRLILSTLIVLIVCNCLLNTIWIYITTKEALFAILPTRLLKQLIMLPIQVVSIYFIDLGLRKLKVYDSLKEKEMQDDDNSN</sequence>
<reference evidence="2" key="1">
    <citation type="submission" date="2020-10" db="EMBL/GenBank/DDBJ databases">
        <authorList>
            <person name="Gilroy R."/>
        </authorList>
    </citation>
    <scope>NUCLEOTIDE SEQUENCE</scope>
    <source>
        <strain evidence="2">CHK186-9395</strain>
    </source>
</reference>
<comment type="caution">
    <text evidence="2">The sequence shown here is derived from an EMBL/GenBank/DDBJ whole genome shotgun (WGS) entry which is preliminary data.</text>
</comment>
<protein>
    <submittedName>
        <fullName evidence="2">Folate family ECF transporter S component</fullName>
    </submittedName>
</protein>
<keyword evidence="1" id="KW-1133">Transmembrane helix</keyword>
<feature type="transmembrane region" description="Helical" evidence="1">
    <location>
        <begin position="71"/>
        <end position="90"/>
    </location>
</feature>
<keyword evidence="1" id="KW-0472">Membrane</keyword>
<dbReference type="Pfam" id="PF07155">
    <property type="entry name" value="ECF-ribofla_trS"/>
    <property type="match status" value="1"/>
</dbReference>
<evidence type="ECO:0000313" key="3">
    <source>
        <dbReference type="Proteomes" id="UP000886861"/>
    </source>
</evidence>
<evidence type="ECO:0000256" key="1">
    <source>
        <dbReference type="SAM" id="Phobius"/>
    </source>
</evidence>
<name>A0A9D1NF13_9FIRM</name>
<dbReference type="InterPro" id="IPR030949">
    <property type="entry name" value="ECF_S_folate_fam"/>
</dbReference>